<evidence type="ECO:0000313" key="1">
    <source>
        <dbReference type="EMBL" id="MBD8048806.1"/>
    </source>
</evidence>
<dbReference type="Proteomes" id="UP000627166">
    <property type="component" value="Unassembled WGS sequence"/>
</dbReference>
<name>A0ABR8YY08_9CLOT</name>
<comment type="caution">
    <text evidence="1">The sequence shown here is derived from an EMBL/GenBank/DDBJ whole genome shotgun (WGS) entry which is preliminary data.</text>
</comment>
<reference evidence="1 2" key="1">
    <citation type="submission" date="2020-08" db="EMBL/GenBank/DDBJ databases">
        <title>A Genomic Blueprint of the Chicken Gut Microbiome.</title>
        <authorList>
            <person name="Gilroy R."/>
            <person name="Ravi A."/>
            <person name="Getino M."/>
            <person name="Pursley I."/>
            <person name="Horton D.L."/>
            <person name="Alikhan N.-F."/>
            <person name="Baker D."/>
            <person name="Gharbi K."/>
            <person name="Hall N."/>
            <person name="Watson M."/>
            <person name="Adriaenssens E.M."/>
            <person name="Foster-Nyarko E."/>
            <person name="Jarju S."/>
            <person name="Secka A."/>
            <person name="Antonio M."/>
            <person name="Oren A."/>
            <person name="Chaudhuri R."/>
            <person name="La Ragione R.M."/>
            <person name="Hildebrand F."/>
            <person name="Pallen M.J."/>
        </authorList>
    </citation>
    <scope>NUCLEOTIDE SEQUENCE [LARGE SCALE GENOMIC DNA]</scope>
    <source>
        <strain evidence="1 2">N37</strain>
    </source>
</reference>
<dbReference type="EMBL" id="JACSQB010000179">
    <property type="protein sequence ID" value="MBD8048806.1"/>
    <property type="molecule type" value="Genomic_DNA"/>
</dbReference>
<dbReference type="RefSeq" id="WP_191741736.1">
    <property type="nucleotide sequence ID" value="NZ_JACSQB010000179.1"/>
</dbReference>
<keyword evidence="2" id="KW-1185">Reference proteome</keyword>
<sequence>IKSLVQVDDIYDEINSNTVINLKNNYKIIAVPSGRNLDLVLYSKNNKILFTANKIKQTESDYDKIKFIEDDEYGFNGLVYKRYKIIKDNVFEY</sequence>
<organism evidence="1 2">
    <name type="scientific">Clostridium faecium</name>
    <dbReference type="NCBI Taxonomy" id="2762223"/>
    <lineage>
        <taxon>Bacteria</taxon>
        <taxon>Bacillati</taxon>
        <taxon>Bacillota</taxon>
        <taxon>Clostridia</taxon>
        <taxon>Eubacteriales</taxon>
        <taxon>Clostridiaceae</taxon>
        <taxon>Clostridium</taxon>
    </lineage>
</organism>
<protein>
    <submittedName>
        <fullName evidence="1">Uncharacterized protein</fullName>
    </submittedName>
</protein>
<evidence type="ECO:0000313" key="2">
    <source>
        <dbReference type="Proteomes" id="UP000627166"/>
    </source>
</evidence>
<accession>A0ABR8YY08</accession>
<feature type="non-terminal residue" evidence="1">
    <location>
        <position position="1"/>
    </location>
</feature>
<gene>
    <name evidence="1" type="ORF">H9637_17545</name>
</gene>
<proteinExistence type="predicted"/>